<evidence type="ECO:0000313" key="2">
    <source>
        <dbReference type="Proteomes" id="UP000588068"/>
    </source>
</evidence>
<dbReference type="EMBL" id="JACHHZ010000004">
    <property type="protein sequence ID" value="MBB6095028.1"/>
    <property type="molecule type" value="Genomic_DNA"/>
</dbReference>
<keyword evidence="2" id="KW-1185">Reference proteome</keyword>
<dbReference type="RefSeq" id="WP_184334395.1">
    <property type="nucleotide sequence ID" value="NZ_JACHHZ010000004.1"/>
</dbReference>
<evidence type="ECO:0000313" key="1">
    <source>
        <dbReference type="EMBL" id="MBB6095028.1"/>
    </source>
</evidence>
<evidence type="ECO:0008006" key="3">
    <source>
        <dbReference type="Google" id="ProtNLM"/>
    </source>
</evidence>
<protein>
    <recommendedName>
        <fullName evidence="3">Plasmid mobilization relaxosome protein MobC</fullName>
    </recommendedName>
</protein>
<dbReference type="Proteomes" id="UP000588068">
    <property type="component" value="Unassembled WGS sequence"/>
</dbReference>
<name>A0A841HSM4_9GAMM</name>
<gene>
    <name evidence="1" type="ORF">HNQ60_003915</name>
</gene>
<comment type="caution">
    <text evidence="1">The sequence shown here is derived from an EMBL/GenBank/DDBJ whole genome shotgun (WGS) entry which is preliminary data.</text>
</comment>
<accession>A0A841HSM4</accession>
<sequence length="98" mass="10824">MPSATYVSVLLRAHLRNLAPIPKDELLALKRSVAELGAIGRNLYQIARAANTGDRIVGPAREDLRAILKVCEALRDNVKGLIRANVNTWEIGHVETER</sequence>
<dbReference type="AlphaFoldDB" id="A0A841HSM4"/>
<reference evidence="1 2" key="1">
    <citation type="submission" date="2020-08" db="EMBL/GenBank/DDBJ databases">
        <title>Genomic Encyclopedia of Type Strains, Phase IV (KMG-IV): sequencing the most valuable type-strain genomes for metagenomic binning, comparative biology and taxonomic classification.</title>
        <authorList>
            <person name="Goeker M."/>
        </authorList>
    </citation>
    <scope>NUCLEOTIDE SEQUENCE [LARGE SCALE GENOMIC DNA]</scope>
    <source>
        <strain evidence="1 2">DSM 26723</strain>
    </source>
</reference>
<organism evidence="1 2">
    <name type="scientific">Povalibacter uvarum</name>
    <dbReference type="NCBI Taxonomy" id="732238"/>
    <lineage>
        <taxon>Bacteria</taxon>
        <taxon>Pseudomonadati</taxon>
        <taxon>Pseudomonadota</taxon>
        <taxon>Gammaproteobacteria</taxon>
        <taxon>Steroidobacterales</taxon>
        <taxon>Steroidobacteraceae</taxon>
        <taxon>Povalibacter</taxon>
    </lineage>
</organism>
<proteinExistence type="predicted"/>